<evidence type="ECO:0000313" key="2">
    <source>
        <dbReference type="Proteomes" id="UP000619041"/>
    </source>
</evidence>
<keyword evidence="2" id="KW-1185">Reference proteome</keyword>
<dbReference type="Gene3D" id="3.40.630.40">
    <property type="entry name" value="Zn-dependent exopeptidases"/>
    <property type="match status" value="1"/>
</dbReference>
<comment type="caution">
    <text evidence="1">The sequence shown here is derived from an EMBL/GenBank/DDBJ whole genome shotgun (WGS) entry which is preliminary data.</text>
</comment>
<evidence type="ECO:0000313" key="1">
    <source>
        <dbReference type="EMBL" id="GGD95889.1"/>
    </source>
</evidence>
<accession>A0ABQ1S965</accession>
<dbReference type="Proteomes" id="UP000619041">
    <property type="component" value="Unassembled WGS sequence"/>
</dbReference>
<dbReference type="EMBL" id="BMKL01000001">
    <property type="protein sequence ID" value="GGD95889.1"/>
    <property type="molecule type" value="Genomic_DNA"/>
</dbReference>
<proteinExistence type="predicted"/>
<protein>
    <submittedName>
        <fullName evidence="1">N-formylglutamate amidohydrolase</fullName>
    </submittedName>
</protein>
<sequence>MIAVPHAGRDYPDDLLARMRDSTVSALRLEDRHADVLGKAIARSTGAGLLVAHAPRAMLDLNRSADDMDWSMVADSAPPSGTRHSLANRRARGGLGIVPRRLPGHGEIWKRRMERGDLENRLAGIHQPYHAALRGALHQLRDRWGAALLVDLHSMPPLPARTGGRPGAEFVIGDRFGASCDRALVAAAFSYLEAQGRQAAHNRPYAGGFVLDHHAAPARGIHALQIEVCRSSYLDGRLLEPSGRAAGVARLLSGLVRLLANEVASIARPGRFGLAAE</sequence>
<dbReference type="Pfam" id="PF05013">
    <property type="entry name" value="FGase"/>
    <property type="match status" value="1"/>
</dbReference>
<name>A0ABQ1S965_9SPHN</name>
<gene>
    <name evidence="1" type="ORF">GCM10011515_14780</name>
</gene>
<dbReference type="SUPFAM" id="SSF53187">
    <property type="entry name" value="Zn-dependent exopeptidases"/>
    <property type="match status" value="1"/>
</dbReference>
<dbReference type="InterPro" id="IPR007709">
    <property type="entry name" value="N-FG_amidohydro"/>
</dbReference>
<organism evidence="1 2">
    <name type="scientific">Tsuneonella deserti</name>
    <dbReference type="NCBI Taxonomy" id="2035528"/>
    <lineage>
        <taxon>Bacteria</taxon>
        <taxon>Pseudomonadati</taxon>
        <taxon>Pseudomonadota</taxon>
        <taxon>Alphaproteobacteria</taxon>
        <taxon>Sphingomonadales</taxon>
        <taxon>Erythrobacteraceae</taxon>
        <taxon>Tsuneonella</taxon>
    </lineage>
</organism>
<reference evidence="2" key="1">
    <citation type="journal article" date="2019" name="Int. J. Syst. Evol. Microbiol.">
        <title>The Global Catalogue of Microorganisms (GCM) 10K type strain sequencing project: providing services to taxonomists for standard genome sequencing and annotation.</title>
        <authorList>
            <consortium name="The Broad Institute Genomics Platform"/>
            <consortium name="The Broad Institute Genome Sequencing Center for Infectious Disease"/>
            <person name="Wu L."/>
            <person name="Ma J."/>
        </authorList>
    </citation>
    <scope>NUCLEOTIDE SEQUENCE [LARGE SCALE GENOMIC DNA]</scope>
    <source>
        <strain evidence="2">CGMCC 1.15959</strain>
    </source>
</reference>